<name>A0ABN1REA0_9ACTN</name>
<keyword evidence="2" id="KW-1185">Reference proteome</keyword>
<dbReference type="Proteomes" id="UP001500418">
    <property type="component" value="Unassembled WGS sequence"/>
</dbReference>
<gene>
    <name evidence="1" type="ORF">GCM10009575_084580</name>
</gene>
<evidence type="ECO:0000313" key="2">
    <source>
        <dbReference type="Proteomes" id="UP001500418"/>
    </source>
</evidence>
<accession>A0ABN1REA0</accession>
<proteinExistence type="predicted"/>
<organism evidence="1 2">
    <name type="scientific">Streptomyces rhizosphaericus</name>
    <dbReference type="NCBI Taxonomy" id="114699"/>
    <lineage>
        <taxon>Bacteria</taxon>
        <taxon>Bacillati</taxon>
        <taxon>Actinomycetota</taxon>
        <taxon>Actinomycetes</taxon>
        <taxon>Kitasatosporales</taxon>
        <taxon>Streptomycetaceae</taxon>
        <taxon>Streptomyces</taxon>
        <taxon>Streptomyces violaceusniger group</taxon>
    </lineage>
</organism>
<evidence type="ECO:0000313" key="1">
    <source>
        <dbReference type="EMBL" id="GAA0955642.1"/>
    </source>
</evidence>
<protein>
    <submittedName>
        <fullName evidence="1">Uncharacterized protein</fullName>
    </submittedName>
</protein>
<comment type="caution">
    <text evidence="1">The sequence shown here is derived from an EMBL/GenBank/DDBJ whole genome shotgun (WGS) entry which is preliminary data.</text>
</comment>
<reference evidence="1 2" key="1">
    <citation type="journal article" date="2019" name="Int. J. Syst. Evol. Microbiol.">
        <title>The Global Catalogue of Microorganisms (GCM) 10K type strain sequencing project: providing services to taxonomists for standard genome sequencing and annotation.</title>
        <authorList>
            <consortium name="The Broad Institute Genomics Platform"/>
            <consortium name="The Broad Institute Genome Sequencing Center for Infectious Disease"/>
            <person name="Wu L."/>
            <person name="Ma J."/>
        </authorList>
    </citation>
    <scope>NUCLEOTIDE SEQUENCE [LARGE SCALE GENOMIC DNA]</scope>
    <source>
        <strain evidence="1 2">JCM 11444</strain>
    </source>
</reference>
<dbReference type="EMBL" id="BAAAID010000092">
    <property type="protein sequence ID" value="GAA0955642.1"/>
    <property type="molecule type" value="Genomic_DNA"/>
</dbReference>
<sequence>MLTEVAEENIEKRNLETLPELTPEYADDTGARVVVVGSAVSVPDVAQPHFSYPLQGVLVPVPAVREPGQGRAARILSAAACTPGVAAT</sequence>